<evidence type="ECO:0000313" key="3">
    <source>
        <dbReference type="Proteomes" id="UP000516369"/>
    </source>
</evidence>
<dbReference type="KEGG" id="dvn:HQ394_06965"/>
<protein>
    <recommendedName>
        <fullName evidence="4">Elements of external origin</fullName>
    </recommendedName>
</protein>
<name>A0A7H1N097_9PROT</name>
<dbReference type="Proteomes" id="UP000516369">
    <property type="component" value="Chromosome"/>
</dbReference>
<keyword evidence="3" id="KW-1185">Reference proteome</keyword>
<evidence type="ECO:0000313" key="2">
    <source>
        <dbReference type="EMBL" id="QNT69133.1"/>
    </source>
</evidence>
<accession>A0A7H1N097</accession>
<evidence type="ECO:0000256" key="1">
    <source>
        <dbReference type="SAM" id="MobiDB-lite"/>
    </source>
</evidence>
<feature type="region of interest" description="Disordered" evidence="1">
    <location>
        <begin position="45"/>
        <end position="68"/>
    </location>
</feature>
<reference evidence="2 3" key="1">
    <citation type="submission" date="2020-05" db="EMBL/GenBank/DDBJ databases">
        <title>Complete closed genome sequence of Defluviicoccus vanus.</title>
        <authorList>
            <person name="Bessarab I."/>
            <person name="Arumugam K."/>
            <person name="Maszenan A.M."/>
            <person name="Seviour R.J."/>
            <person name="Williams R.B."/>
        </authorList>
    </citation>
    <scope>NUCLEOTIDE SEQUENCE [LARGE SCALE GENOMIC DNA]</scope>
    <source>
        <strain evidence="2 3">Ben 114</strain>
    </source>
</reference>
<proteinExistence type="predicted"/>
<sequence length="189" mass="20189">MTSQRHGMSEREYAQHAGISRGAVQKARASGRLVLHADGSIDAAASDARRAHATDPGKQPAGRAAVKPVPAAAVGAVAETLREQGLPAPQAAGGMTYLQARTANEVLKAQERKMRLQTLKGELVDRARAAALVFRLARQERDAWAGWPARVAAMMAADLGIGAHAMQSALEKYARQHLAELADVRPEFR</sequence>
<gene>
    <name evidence="2" type="ORF">HQ394_06965</name>
</gene>
<dbReference type="EMBL" id="CP053923">
    <property type="protein sequence ID" value="QNT69133.1"/>
    <property type="molecule type" value="Genomic_DNA"/>
</dbReference>
<dbReference type="AlphaFoldDB" id="A0A7H1N097"/>
<evidence type="ECO:0008006" key="4">
    <source>
        <dbReference type="Google" id="ProtNLM"/>
    </source>
</evidence>
<organism evidence="2 3">
    <name type="scientific">Defluviicoccus vanus</name>
    <dbReference type="NCBI Taxonomy" id="111831"/>
    <lineage>
        <taxon>Bacteria</taxon>
        <taxon>Pseudomonadati</taxon>
        <taxon>Pseudomonadota</taxon>
        <taxon>Alphaproteobacteria</taxon>
        <taxon>Rhodospirillales</taxon>
        <taxon>Rhodospirillaceae</taxon>
        <taxon>Defluviicoccus</taxon>
    </lineage>
</organism>